<dbReference type="Pfam" id="PF00082">
    <property type="entry name" value="Peptidase_S8"/>
    <property type="match status" value="1"/>
</dbReference>
<evidence type="ECO:0000259" key="7">
    <source>
        <dbReference type="Pfam" id="PF21223"/>
    </source>
</evidence>
<feature type="domain" description="Tripeptidyl-peptidase II first Ig-like" evidence="7">
    <location>
        <begin position="185"/>
        <end position="269"/>
    </location>
</feature>
<keyword evidence="3" id="KW-0378">Hydrolase</keyword>
<dbReference type="InterPro" id="IPR023828">
    <property type="entry name" value="Peptidase_S8_Ser-AS"/>
</dbReference>
<evidence type="ECO:0000256" key="1">
    <source>
        <dbReference type="ARBA" id="ARBA00011073"/>
    </source>
</evidence>
<dbReference type="PROSITE" id="PS00138">
    <property type="entry name" value="SUBTILASE_SER"/>
    <property type="match status" value="1"/>
</dbReference>
<evidence type="ECO:0000256" key="3">
    <source>
        <dbReference type="ARBA" id="ARBA00022801"/>
    </source>
</evidence>
<dbReference type="SUPFAM" id="SSF52743">
    <property type="entry name" value="Subtilisin-like"/>
    <property type="match status" value="1"/>
</dbReference>
<accession>A0A914Z0M1</accession>
<keyword evidence="8" id="KW-1185">Reference proteome</keyword>
<evidence type="ECO:0000256" key="2">
    <source>
        <dbReference type="ARBA" id="ARBA00022670"/>
    </source>
</evidence>
<dbReference type="AlphaFoldDB" id="A0A914Z0M1"/>
<dbReference type="WBParaSite" id="PSU_v2.g5902.t1">
    <property type="protein sequence ID" value="PSU_v2.g5902.t1"/>
    <property type="gene ID" value="PSU_v2.g5902"/>
</dbReference>
<organism evidence="8 9">
    <name type="scientific">Panagrolaimus superbus</name>
    <dbReference type="NCBI Taxonomy" id="310955"/>
    <lineage>
        <taxon>Eukaryota</taxon>
        <taxon>Metazoa</taxon>
        <taxon>Ecdysozoa</taxon>
        <taxon>Nematoda</taxon>
        <taxon>Chromadorea</taxon>
        <taxon>Rhabditida</taxon>
        <taxon>Tylenchina</taxon>
        <taxon>Panagrolaimomorpha</taxon>
        <taxon>Panagrolaimoidea</taxon>
        <taxon>Panagrolaimidae</taxon>
        <taxon>Panagrolaimus</taxon>
    </lineage>
</organism>
<name>A0A914Z0M1_9BILA</name>
<proteinExistence type="inferred from homology"/>
<evidence type="ECO:0000313" key="9">
    <source>
        <dbReference type="WBParaSite" id="PSU_v2.g5902.t1"/>
    </source>
</evidence>
<dbReference type="GO" id="GO:0004252">
    <property type="term" value="F:serine-type endopeptidase activity"/>
    <property type="evidence" value="ECO:0007669"/>
    <property type="project" value="InterPro"/>
</dbReference>
<dbReference type="InterPro" id="IPR036852">
    <property type="entry name" value="Peptidase_S8/S53_dom_sf"/>
</dbReference>
<dbReference type="PANTHER" id="PTHR43806">
    <property type="entry name" value="PEPTIDASE S8"/>
    <property type="match status" value="1"/>
</dbReference>
<dbReference type="Gene3D" id="2.60.40.3170">
    <property type="match status" value="1"/>
</dbReference>
<dbReference type="PANTHER" id="PTHR43806:SF11">
    <property type="entry name" value="CEREVISIN-RELATED"/>
    <property type="match status" value="1"/>
</dbReference>
<dbReference type="Proteomes" id="UP000887577">
    <property type="component" value="Unplaced"/>
</dbReference>
<reference evidence="9" key="1">
    <citation type="submission" date="2022-11" db="UniProtKB">
        <authorList>
            <consortium name="WormBaseParasite"/>
        </authorList>
    </citation>
    <scope>IDENTIFICATION</scope>
</reference>
<dbReference type="Pfam" id="PF21223">
    <property type="entry name" value="TPPII_Ig-like-1"/>
    <property type="match status" value="1"/>
</dbReference>
<protein>
    <submittedName>
        <fullName evidence="9">Peptidase S8/S53 domain-containing protein</fullName>
    </submittedName>
</protein>
<dbReference type="InterPro" id="IPR046940">
    <property type="entry name" value="TPPII_Ig-like_sf"/>
</dbReference>
<evidence type="ECO:0000256" key="4">
    <source>
        <dbReference type="ARBA" id="ARBA00022825"/>
    </source>
</evidence>
<dbReference type="GO" id="GO:0006508">
    <property type="term" value="P:proteolysis"/>
    <property type="evidence" value="ECO:0007669"/>
    <property type="project" value="UniProtKB-KW"/>
</dbReference>
<dbReference type="InterPro" id="IPR048383">
    <property type="entry name" value="TPPII_Ig-like-1"/>
</dbReference>
<evidence type="ECO:0000256" key="5">
    <source>
        <dbReference type="PROSITE-ProRule" id="PRU01240"/>
    </source>
</evidence>
<dbReference type="InterPro" id="IPR000209">
    <property type="entry name" value="Peptidase_S8/S53_dom"/>
</dbReference>
<comment type="caution">
    <text evidence="5">Lacks conserved residue(s) required for the propagation of feature annotation.</text>
</comment>
<sequence>MEELYCNISEEIFMIGSIYTSEMKNKLYGDKDMENDISVSRYSSKGPFISTCARGIDFVAPGAAITDLPKWNSKNNAICSGTSFAAPNAAGSIACLLSALKANKIQYSPAMIKMALANTAFLPKGANKLEFGNGIIQINDAFEFIKKSMNKLPQKLIFPFLLKQPKQKGIIYVQTDKNNAKPLSKDYTFHIDSTAFNRNNTKWILKCISNENKNFVSHSKIVKTNNNSFNVKIDANELKEGSINYAEIQGFDSLNPTIGPFFHLPITVICPANPNFYTDNIATINAGPATHFFSKNFQQNLLKNVLSKLLL</sequence>
<keyword evidence="2" id="KW-0645">Protease</keyword>
<dbReference type="Gene3D" id="3.40.50.200">
    <property type="entry name" value="Peptidase S8/S53 domain"/>
    <property type="match status" value="1"/>
</dbReference>
<evidence type="ECO:0000259" key="6">
    <source>
        <dbReference type="Pfam" id="PF00082"/>
    </source>
</evidence>
<evidence type="ECO:0000313" key="8">
    <source>
        <dbReference type="Proteomes" id="UP000887577"/>
    </source>
</evidence>
<dbReference type="PROSITE" id="PS51892">
    <property type="entry name" value="SUBTILASE"/>
    <property type="match status" value="1"/>
</dbReference>
<feature type="domain" description="Peptidase S8/S53" evidence="6">
    <location>
        <begin position="38"/>
        <end position="134"/>
    </location>
</feature>
<dbReference type="InterPro" id="IPR050131">
    <property type="entry name" value="Peptidase_S8_subtilisin-like"/>
</dbReference>
<comment type="similarity">
    <text evidence="1 5">Belongs to the peptidase S8 family.</text>
</comment>
<keyword evidence="4" id="KW-0720">Serine protease</keyword>